<accession>A0A5B7TSB8</accession>
<dbReference type="PANTHER" id="PTHR17490">
    <property type="entry name" value="SUA5"/>
    <property type="match status" value="1"/>
</dbReference>
<dbReference type="PANTHER" id="PTHR17490:SF16">
    <property type="entry name" value="THREONYLCARBAMOYL-AMP SYNTHASE"/>
    <property type="match status" value="1"/>
</dbReference>
<evidence type="ECO:0000256" key="9">
    <source>
        <dbReference type="ARBA" id="ARBA00022840"/>
    </source>
</evidence>
<organism evidence="13 14">
    <name type="scientific">Aureibaculum algae</name>
    <dbReference type="NCBI Taxonomy" id="2584122"/>
    <lineage>
        <taxon>Bacteria</taxon>
        <taxon>Pseudomonadati</taxon>
        <taxon>Bacteroidota</taxon>
        <taxon>Flavobacteriia</taxon>
        <taxon>Flavobacteriales</taxon>
        <taxon>Flavobacteriaceae</taxon>
        <taxon>Aureibaculum</taxon>
    </lineage>
</organism>
<evidence type="ECO:0000313" key="14">
    <source>
        <dbReference type="Proteomes" id="UP000306229"/>
    </source>
</evidence>
<evidence type="ECO:0000256" key="6">
    <source>
        <dbReference type="ARBA" id="ARBA00022694"/>
    </source>
</evidence>
<evidence type="ECO:0000259" key="12">
    <source>
        <dbReference type="PROSITE" id="PS51163"/>
    </source>
</evidence>
<feature type="domain" description="YrdC-like" evidence="12">
    <location>
        <begin position="2"/>
        <end position="186"/>
    </location>
</feature>
<dbReference type="GO" id="GO:0061710">
    <property type="term" value="F:L-threonylcarbamoyladenylate synthase"/>
    <property type="evidence" value="ECO:0007669"/>
    <property type="project" value="UniProtKB-EC"/>
</dbReference>
<dbReference type="KEGG" id="fbe:FF125_06440"/>
<evidence type="ECO:0000256" key="8">
    <source>
        <dbReference type="ARBA" id="ARBA00022741"/>
    </source>
</evidence>
<gene>
    <name evidence="13" type="ORF">FF125_06440</name>
</gene>
<dbReference type="InterPro" id="IPR017945">
    <property type="entry name" value="DHBP_synth_RibB-like_a/b_dom"/>
</dbReference>
<dbReference type="EMBL" id="CP040749">
    <property type="protein sequence ID" value="QCX38083.1"/>
    <property type="molecule type" value="Genomic_DNA"/>
</dbReference>
<dbReference type="NCBIfam" id="TIGR00057">
    <property type="entry name" value="L-threonylcarbamoyladenylate synthase"/>
    <property type="match status" value="1"/>
</dbReference>
<dbReference type="SUPFAM" id="SSF55821">
    <property type="entry name" value="YrdC/RibB"/>
    <property type="match status" value="1"/>
</dbReference>
<evidence type="ECO:0000256" key="5">
    <source>
        <dbReference type="ARBA" id="ARBA00022679"/>
    </source>
</evidence>
<proteinExistence type="inferred from homology"/>
<reference evidence="13 14" key="1">
    <citation type="submission" date="2019-05" db="EMBL/GenBank/DDBJ databases">
        <title>Algicella ahnfeltiae gen. nov., sp. nov., a novel marine bacterium of the family Flavobacteriaceae isolated from a red alga.</title>
        <authorList>
            <person name="Nedashkovskaya O.I."/>
            <person name="Kukhlevskiy A.D."/>
            <person name="Kim S.-G."/>
            <person name="Zhukova N.V."/>
            <person name="Mikhailov V.V."/>
        </authorList>
    </citation>
    <scope>NUCLEOTIDE SEQUENCE [LARGE SCALE GENOMIC DNA]</scope>
    <source>
        <strain evidence="13 14">10Alg115</strain>
    </source>
</reference>
<evidence type="ECO:0000256" key="11">
    <source>
        <dbReference type="ARBA" id="ARBA00048366"/>
    </source>
</evidence>
<dbReference type="GO" id="GO:0005737">
    <property type="term" value="C:cytoplasm"/>
    <property type="evidence" value="ECO:0007669"/>
    <property type="project" value="UniProtKB-SubCell"/>
</dbReference>
<evidence type="ECO:0000256" key="10">
    <source>
        <dbReference type="ARBA" id="ARBA00029774"/>
    </source>
</evidence>
<evidence type="ECO:0000256" key="3">
    <source>
        <dbReference type="ARBA" id="ARBA00012584"/>
    </source>
</evidence>
<keyword evidence="6" id="KW-0819">tRNA processing</keyword>
<dbReference type="Gene3D" id="3.90.870.10">
    <property type="entry name" value="DHBP synthase"/>
    <property type="match status" value="1"/>
</dbReference>
<evidence type="ECO:0000256" key="7">
    <source>
        <dbReference type="ARBA" id="ARBA00022695"/>
    </source>
</evidence>
<dbReference type="InterPro" id="IPR050156">
    <property type="entry name" value="TC-AMP_synthase_SUA5"/>
</dbReference>
<evidence type="ECO:0000313" key="13">
    <source>
        <dbReference type="EMBL" id="QCX38083.1"/>
    </source>
</evidence>
<dbReference type="GO" id="GO:0000049">
    <property type="term" value="F:tRNA binding"/>
    <property type="evidence" value="ECO:0007669"/>
    <property type="project" value="TreeGrafter"/>
</dbReference>
<comment type="subcellular location">
    <subcellularLocation>
        <location evidence="1">Cytoplasm</location>
    </subcellularLocation>
</comment>
<evidence type="ECO:0000256" key="4">
    <source>
        <dbReference type="ARBA" id="ARBA00022490"/>
    </source>
</evidence>
<evidence type="ECO:0000256" key="2">
    <source>
        <dbReference type="ARBA" id="ARBA00007663"/>
    </source>
</evidence>
<keyword evidence="9" id="KW-0067">ATP-binding</keyword>
<comment type="catalytic activity">
    <reaction evidence="11">
        <text>L-threonine + hydrogencarbonate + ATP = L-threonylcarbamoyladenylate + diphosphate + H2O</text>
        <dbReference type="Rhea" id="RHEA:36407"/>
        <dbReference type="ChEBI" id="CHEBI:15377"/>
        <dbReference type="ChEBI" id="CHEBI:17544"/>
        <dbReference type="ChEBI" id="CHEBI:30616"/>
        <dbReference type="ChEBI" id="CHEBI:33019"/>
        <dbReference type="ChEBI" id="CHEBI:57926"/>
        <dbReference type="ChEBI" id="CHEBI:73682"/>
        <dbReference type="EC" id="2.7.7.87"/>
    </reaction>
</comment>
<keyword evidence="8" id="KW-0547">Nucleotide-binding</keyword>
<dbReference type="RefSeq" id="WP_138948990.1">
    <property type="nucleotide sequence ID" value="NZ_CP040749.1"/>
</dbReference>
<protein>
    <recommendedName>
        <fullName evidence="10">L-threonylcarbamoyladenylate synthase</fullName>
        <ecNumber evidence="3">2.7.7.87</ecNumber>
    </recommendedName>
    <alternativeName>
        <fullName evidence="10">L-threonylcarbamoyladenylate synthase</fullName>
    </alternativeName>
</protein>
<dbReference type="OrthoDB" id="9814580at2"/>
<keyword evidence="14" id="KW-1185">Reference proteome</keyword>
<dbReference type="InterPro" id="IPR006070">
    <property type="entry name" value="Sua5-like_dom"/>
</dbReference>
<keyword evidence="7" id="KW-0548">Nucleotidyltransferase</keyword>
<dbReference type="PROSITE" id="PS51163">
    <property type="entry name" value="YRDC"/>
    <property type="match status" value="1"/>
</dbReference>
<evidence type="ECO:0000256" key="1">
    <source>
        <dbReference type="ARBA" id="ARBA00004496"/>
    </source>
</evidence>
<dbReference type="GO" id="GO:0005524">
    <property type="term" value="F:ATP binding"/>
    <property type="evidence" value="ECO:0007669"/>
    <property type="project" value="UniProtKB-KW"/>
</dbReference>
<comment type="similarity">
    <text evidence="2">Belongs to the SUA5 family.</text>
</comment>
<dbReference type="GO" id="GO:0006450">
    <property type="term" value="P:regulation of translational fidelity"/>
    <property type="evidence" value="ECO:0007669"/>
    <property type="project" value="TreeGrafter"/>
</dbReference>
<sequence>MKQEIKHSLAKLILGKTILYPTDTVWGLGCDATNEKAVSRIFEIKKRNESKSLVILVDGIEMLKKYVSDIPEEVVEILKTSERPTTIIYNDPIGLAKNVIAKDNTVAIRIVKHDFCQKVIETLGNPLVSTSANISGMPTPNSFKEIDESILEAVDYVVNLQLEKITTIPSRIIKISDNGAIVVIRD</sequence>
<dbReference type="Proteomes" id="UP000306229">
    <property type="component" value="Chromosome"/>
</dbReference>
<dbReference type="EC" id="2.7.7.87" evidence="3"/>
<name>A0A5B7TSB8_9FLAO</name>
<keyword evidence="4" id="KW-0963">Cytoplasm</keyword>
<dbReference type="Pfam" id="PF01300">
    <property type="entry name" value="Sua5_yciO_yrdC"/>
    <property type="match status" value="1"/>
</dbReference>
<keyword evidence="5" id="KW-0808">Transferase</keyword>
<dbReference type="GO" id="GO:0003725">
    <property type="term" value="F:double-stranded RNA binding"/>
    <property type="evidence" value="ECO:0007669"/>
    <property type="project" value="InterPro"/>
</dbReference>
<dbReference type="GO" id="GO:0008033">
    <property type="term" value="P:tRNA processing"/>
    <property type="evidence" value="ECO:0007669"/>
    <property type="project" value="UniProtKB-KW"/>
</dbReference>
<dbReference type="AlphaFoldDB" id="A0A5B7TSB8"/>